<dbReference type="AlphaFoldDB" id="A0AAD3CQR1"/>
<feature type="region of interest" description="Disordered" evidence="1">
    <location>
        <begin position="1"/>
        <end position="30"/>
    </location>
</feature>
<proteinExistence type="predicted"/>
<evidence type="ECO:0000256" key="1">
    <source>
        <dbReference type="SAM" id="MobiDB-lite"/>
    </source>
</evidence>
<accession>A0AAD3CQR1</accession>
<evidence type="ECO:0000313" key="2">
    <source>
        <dbReference type="EMBL" id="GFH50408.1"/>
    </source>
</evidence>
<reference evidence="2 3" key="1">
    <citation type="journal article" date="2021" name="Sci. Rep.">
        <title>The genome of the diatom Chaetoceros tenuissimus carries an ancient integrated fragment of an extant virus.</title>
        <authorList>
            <person name="Hongo Y."/>
            <person name="Kimura K."/>
            <person name="Takaki Y."/>
            <person name="Yoshida Y."/>
            <person name="Baba S."/>
            <person name="Kobayashi G."/>
            <person name="Nagasaki K."/>
            <person name="Hano T."/>
            <person name="Tomaru Y."/>
        </authorList>
    </citation>
    <scope>NUCLEOTIDE SEQUENCE [LARGE SCALE GENOMIC DNA]</scope>
    <source>
        <strain evidence="2 3">NIES-3715</strain>
    </source>
</reference>
<sequence length="140" mass="16370">MKAMQRQDNPNRKKYSNDPENPNRPLPDVRTIKRCFGSRKQNGPAKPREDTVADIKARCHALELPVTKKKVLQKILELKNDPMAHKKSNTRELEDRCKELQLIEDGKTTEKVLMLCMLSLHNNPETDPHGRKTRRYLDRM</sequence>
<dbReference type="EMBL" id="BLLK01000039">
    <property type="protein sequence ID" value="GFH50408.1"/>
    <property type="molecule type" value="Genomic_DNA"/>
</dbReference>
<organism evidence="2 3">
    <name type="scientific">Chaetoceros tenuissimus</name>
    <dbReference type="NCBI Taxonomy" id="426638"/>
    <lineage>
        <taxon>Eukaryota</taxon>
        <taxon>Sar</taxon>
        <taxon>Stramenopiles</taxon>
        <taxon>Ochrophyta</taxon>
        <taxon>Bacillariophyta</taxon>
        <taxon>Coscinodiscophyceae</taxon>
        <taxon>Chaetocerotophycidae</taxon>
        <taxon>Chaetocerotales</taxon>
        <taxon>Chaetocerotaceae</taxon>
        <taxon>Chaetoceros</taxon>
    </lineage>
</organism>
<keyword evidence="3" id="KW-1185">Reference proteome</keyword>
<evidence type="ECO:0000313" key="3">
    <source>
        <dbReference type="Proteomes" id="UP001054902"/>
    </source>
</evidence>
<gene>
    <name evidence="2" type="ORF">CTEN210_06884</name>
</gene>
<name>A0AAD3CQR1_9STRA</name>
<dbReference type="Proteomes" id="UP001054902">
    <property type="component" value="Unassembled WGS sequence"/>
</dbReference>
<comment type="caution">
    <text evidence="2">The sequence shown here is derived from an EMBL/GenBank/DDBJ whole genome shotgun (WGS) entry which is preliminary data.</text>
</comment>
<protein>
    <submittedName>
        <fullName evidence="2">Uncharacterized protein</fullName>
    </submittedName>
</protein>